<proteinExistence type="predicted"/>
<gene>
    <name evidence="2" type="ORF">F2Q69_00015544</name>
</gene>
<dbReference type="AlphaFoldDB" id="A0A8S9R3H6"/>
<sequence>MAPIETNKNEFDAISGEELRGRGEDGFRSIQLGRSPNWIGPARRTAKLNPSWVQLGR</sequence>
<accession>A0A8S9R3H6</accession>
<feature type="compositionally biased region" description="Basic and acidic residues" evidence="1">
    <location>
        <begin position="7"/>
        <end position="24"/>
    </location>
</feature>
<protein>
    <submittedName>
        <fullName evidence="2">Uncharacterized protein</fullName>
    </submittedName>
</protein>
<dbReference type="Proteomes" id="UP000712600">
    <property type="component" value="Unassembled WGS sequence"/>
</dbReference>
<evidence type="ECO:0000313" key="2">
    <source>
        <dbReference type="EMBL" id="KAF3558507.1"/>
    </source>
</evidence>
<organism evidence="2 3">
    <name type="scientific">Brassica cretica</name>
    <name type="common">Mustard</name>
    <dbReference type="NCBI Taxonomy" id="69181"/>
    <lineage>
        <taxon>Eukaryota</taxon>
        <taxon>Viridiplantae</taxon>
        <taxon>Streptophyta</taxon>
        <taxon>Embryophyta</taxon>
        <taxon>Tracheophyta</taxon>
        <taxon>Spermatophyta</taxon>
        <taxon>Magnoliopsida</taxon>
        <taxon>eudicotyledons</taxon>
        <taxon>Gunneridae</taxon>
        <taxon>Pentapetalae</taxon>
        <taxon>rosids</taxon>
        <taxon>malvids</taxon>
        <taxon>Brassicales</taxon>
        <taxon>Brassicaceae</taxon>
        <taxon>Brassiceae</taxon>
        <taxon>Brassica</taxon>
    </lineage>
</organism>
<name>A0A8S9R3H6_BRACR</name>
<comment type="caution">
    <text evidence="2">The sequence shown here is derived from an EMBL/GenBank/DDBJ whole genome shotgun (WGS) entry which is preliminary data.</text>
</comment>
<dbReference type="EMBL" id="QGKX02000996">
    <property type="protein sequence ID" value="KAF3558507.1"/>
    <property type="molecule type" value="Genomic_DNA"/>
</dbReference>
<evidence type="ECO:0000313" key="3">
    <source>
        <dbReference type="Proteomes" id="UP000712600"/>
    </source>
</evidence>
<reference evidence="2" key="1">
    <citation type="submission" date="2019-12" db="EMBL/GenBank/DDBJ databases">
        <title>Genome sequencing and annotation of Brassica cretica.</title>
        <authorList>
            <person name="Studholme D.J."/>
            <person name="Sarris P."/>
        </authorList>
    </citation>
    <scope>NUCLEOTIDE SEQUENCE</scope>
    <source>
        <strain evidence="2">PFS-109/04</strain>
        <tissue evidence="2">Leaf</tissue>
    </source>
</reference>
<feature type="region of interest" description="Disordered" evidence="1">
    <location>
        <begin position="1"/>
        <end position="24"/>
    </location>
</feature>
<evidence type="ECO:0000256" key="1">
    <source>
        <dbReference type="SAM" id="MobiDB-lite"/>
    </source>
</evidence>